<evidence type="ECO:0000313" key="3">
    <source>
        <dbReference type="Proteomes" id="UP000723714"/>
    </source>
</evidence>
<feature type="transmembrane region" description="Helical" evidence="1">
    <location>
        <begin position="148"/>
        <end position="170"/>
    </location>
</feature>
<keyword evidence="1" id="KW-1133">Transmembrane helix</keyword>
<feature type="transmembrane region" description="Helical" evidence="1">
    <location>
        <begin position="237"/>
        <end position="257"/>
    </location>
</feature>
<dbReference type="NCBIfam" id="TIGR03733">
    <property type="entry name" value="lanti_perm_MutG"/>
    <property type="match status" value="1"/>
</dbReference>
<dbReference type="CDD" id="cd21808">
    <property type="entry name" value="ABC-2_lan_permease_MutG"/>
    <property type="match status" value="1"/>
</dbReference>
<reference evidence="2 3" key="1">
    <citation type="submission" date="2021-06" db="EMBL/GenBank/DDBJ databases">
        <title>Faecalicatena sp. nov. isolated from porcine feces.</title>
        <authorList>
            <person name="Oh B.S."/>
            <person name="Lee J.H."/>
        </authorList>
    </citation>
    <scope>NUCLEOTIDE SEQUENCE [LARGE SCALE GENOMIC DNA]</scope>
    <source>
        <strain evidence="2 3">AGMB00832</strain>
    </source>
</reference>
<dbReference type="RefSeq" id="WP_216244548.1">
    <property type="nucleotide sequence ID" value="NZ_JABACJ020000025.1"/>
</dbReference>
<organism evidence="2 3">
    <name type="scientific">Faecalicatena faecalis</name>
    <dbReference type="NCBI Taxonomy" id="2726362"/>
    <lineage>
        <taxon>Bacteria</taxon>
        <taxon>Bacillati</taxon>
        <taxon>Bacillota</taxon>
        <taxon>Clostridia</taxon>
        <taxon>Lachnospirales</taxon>
        <taxon>Lachnospiraceae</taxon>
        <taxon>Faecalicatena</taxon>
    </lineage>
</organism>
<feature type="transmembrane region" description="Helical" evidence="1">
    <location>
        <begin position="63"/>
        <end position="86"/>
    </location>
</feature>
<dbReference type="InterPro" id="IPR022294">
    <property type="entry name" value="ABC-transptr_permeasesu"/>
</dbReference>
<protein>
    <submittedName>
        <fullName evidence="2">Lantibiotic immunity ABC transporter MutG family permease subunit</fullName>
    </submittedName>
</protein>
<comment type="caution">
    <text evidence="2">The sequence shown here is derived from an EMBL/GenBank/DDBJ whole genome shotgun (WGS) entry which is preliminary data.</text>
</comment>
<dbReference type="Proteomes" id="UP000723714">
    <property type="component" value="Unassembled WGS sequence"/>
</dbReference>
<gene>
    <name evidence="2" type="ORF">HGO97_019505</name>
</gene>
<accession>A0ABS6D8R3</accession>
<keyword evidence="1" id="KW-0472">Membrane</keyword>
<feature type="transmembrane region" description="Helical" evidence="1">
    <location>
        <begin position="177"/>
        <end position="197"/>
    </location>
</feature>
<dbReference type="Pfam" id="PF12730">
    <property type="entry name" value="ABC2_membrane_4"/>
    <property type="match status" value="1"/>
</dbReference>
<name>A0ABS6D8R3_9FIRM</name>
<keyword evidence="3" id="KW-1185">Reference proteome</keyword>
<proteinExistence type="predicted"/>
<keyword evidence="1" id="KW-0812">Transmembrane</keyword>
<evidence type="ECO:0000313" key="2">
    <source>
        <dbReference type="EMBL" id="MBU3877993.1"/>
    </source>
</evidence>
<dbReference type="EMBL" id="JABACJ020000025">
    <property type="protein sequence ID" value="MBU3877993.1"/>
    <property type="molecule type" value="Genomic_DNA"/>
</dbReference>
<sequence>MGKIEKSQRRNTGHAAFWGMLYAEGIKMRRTWILWLHILMPLIGITVFLLYYRTSIWSDWGKISGYVEIVSIVCPTLVGFVTALAAEQEKQAGHFQNLLGIGKYRGKNLAVKLCSLLIWNMLAVGLTLGGFGIGFYFFVSRIPASAGFYLKIICLIWVCQIFAYAFHLFLGLRFSRGITIGVGIVESVISALMMTGLGERIWQWLPCAWAGRFSGYCVRIASDTEKNVEFIIEQMKFGGAAAAGITLVGIVLLFGWFHKYEGERMED</sequence>
<feature type="transmembrane region" description="Helical" evidence="1">
    <location>
        <begin position="32"/>
        <end position="51"/>
    </location>
</feature>
<feature type="transmembrane region" description="Helical" evidence="1">
    <location>
        <begin position="113"/>
        <end position="136"/>
    </location>
</feature>
<evidence type="ECO:0000256" key="1">
    <source>
        <dbReference type="SAM" id="Phobius"/>
    </source>
</evidence>